<dbReference type="AlphaFoldDB" id="A0AAT9HWG7"/>
<evidence type="ECO:0000256" key="1">
    <source>
        <dbReference type="SAM" id="MobiDB-lite"/>
    </source>
</evidence>
<gene>
    <name evidence="2" type="ORF">SHKM778_83570</name>
</gene>
<sequence length="73" mass="7978">MTWMRQNGPDAQAGTASSEWGQETTSQDPGSFEPLPRHARCGTQGLHPPDVPSDTNNRGRSHMLSNGGKRYEP</sequence>
<accession>A0AAT9HWG7</accession>
<reference evidence="2" key="2">
    <citation type="submission" date="2024-07" db="EMBL/GenBank/DDBJ databases">
        <title>Streptomyces haneummycinica sp. nov., a new antibiotic-producing actinobacterium isolated from marine sediment.</title>
        <authorList>
            <person name="Uemura M."/>
            <person name="Hamada M."/>
            <person name="Hirano S."/>
            <person name="Kobayashi K."/>
            <person name="Ohshiro T."/>
            <person name="Kobayashi T."/>
            <person name="Terahara T."/>
        </authorList>
    </citation>
    <scope>NUCLEOTIDE SEQUENCE</scope>
    <source>
        <strain evidence="2">KM77-8</strain>
    </source>
</reference>
<protein>
    <submittedName>
        <fullName evidence="2">Uncharacterized protein</fullName>
    </submittedName>
</protein>
<feature type="compositionally biased region" description="Polar residues" evidence="1">
    <location>
        <begin position="14"/>
        <end position="29"/>
    </location>
</feature>
<feature type="region of interest" description="Disordered" evidence="1">
    <location>
        <begin position="1"/>
        <end position="73"/>
    </location>
</feature>
<reference evidence="2" key="1">
    <citation type="submission" date="2024-06" db="EMBL/GenBank/DDBJ databases">
        <authorList>
            <consortium name="consrtm"/>
            <person name="Uemura M."/>
            <person name="Terahara T."/>
        </authorList>
    </citation>
    <scope>NUCLEOTIDE SEQUENCE</scope>
    <source>
        <strain evidence="2">KM77-8</strain>
    </source>
</reference>
<dbReference type="EMBL" id="AP035768">
    <property type="protein sequence ID" value="BFO21969.1"/>
    <property type="molecule type" value="Genomic_DNA"/>
</dbReference>
<organism evidence="2">
    <name type="scientific">Streptomyces haneummycinicus</name>
    <dbReference type="NCBI Taxonomy" id="3074435"/>
    <lineage>
        <taxon>Bacteria</taxon>
        <taxon>Bacillati</taxon>
        <taxon>Actinomycetota</taxon>
        <taxon>Actinomycetes</taxon>
        <taxon>Kitasatosporales</taxon>
        <taxon>Streptomycetaceae</taxon>
        <taxon>Streptomyces</taxon>
    </lineage>
</organism>
<proteinExistence type="predicted"/>
<evidence type="ECO:0000313" key="2">
    <source>
        <dbReference type="EMBL" id="BFO21969.1"/>
    </source>
</evidence>
<name>A0AAT9HWG7_9ACTN</name>